<evidence type="ECO:0000313" key="1">
    <source>
        <dbReference type="EMBL" id="MPC99013.1"/>
    </source>
</evidence>
<name>A0A5B7JX30_PORTR</name>
<proteinExistence type="predicted"/>
<dbReference type="Proteomes" id="UP000324222">
    <property type="component" value="Unassembled WGS sequence"/>
</dbReference>
<keyword evidence="2" id="KW-1185">Reference proteome</keyword>
<protein>
    <submittedName>
        <fullName evidence="1">Uncharacterized protein</fullName>
    </submittedName>
</protein>
<evidence type="ECO:0000313" key="2">
    <source>
        <dbReference type="Proteomes" id="UP000324222"/>
    </source>
</evidence>
<reference evidence="1 2" key="1">
    <citation type="submission" date="2019-05" db="EMBL/GenBank/DDBJ databases">
        <title>Another draft genome of Portunus trituberculatus and its Hox gene families provides insights of decapod evolution.</title>
        <authorList>
            <person name="Jeong J.-H."/>
            <person name="Song I."/>
            <person name="Kim S."/>
            <person name="Choi T."/>
            <person name="Kim D."/>
            <person name="Ryu S."/>
            <person name="Kim W."/>
        </authorList>
    </citation>
    <scope>NUCLEOTIDE SEQUENCE [LARGE SCALE GENOMIC DNA]</scope>
    <source>
        <tissue evidence="1">Muscle</tissue>
    </source>
</reference>
<dbReference type="EMBL" id="VSRR010116601">
    <property type="protein sequence ID" value="MPC99013.1"/>
    <property type="molecule type" value="Genomic_DNA"/>
</dbReference>
<dbReference type="AlphaFoldDB" id="A0A5B7JX30"/>
<comment type="caution">
    <text evidence="1">The sequence shown here is derived from an EMBL/GenBank/DDBJ whole genome shotgun (WGS) entry which is preliminary data.</text>
</comment>
<organism evidence="1 2">
    <name type="scientific">Portunus trituberculatus</name>
    <name type="common">Swimming crab</name>
    <name type="synonym">Neptunus trituberculatus</name>
    <dbReference type="NCBI Taxonomy" id="210409"/>
    <lineage>
        <taxon>Eukaryota</taxon>
        <taxon>Metazoa</taxon>
        <taxon>Ecdysozoa</taxon>
        <taxon>Arthropoda</taxon>
        <taxon>Crustacea</taxon>
        <taxon>Multicrustacea</taxon>
        <taxon>Malacostraca</taxon>
        <taxon>Eumalacostraca</taxon>
        <taxon>Eucarida</taxon>
        <taxon>Decapoda</taxon>
        <taxon>Pleocyemata</taxon>
        <taxon>Brachyura</taxon>
        <taxon>Eubrachyura</taxon>
        <taxon>Portunoidea</taxon>
        <taxon>Portunidae</taxon>
        <taxon>Portuninae</taxon>
        <taxon>Portunus</taxon>
    </lineage>
</organism>
<sequence length="30" mass="3467">MKVRRLMATVFTISIPSVLGHIFTMSFGYY</sequence>
<accession>A0A5B7JX30</accession>
<gene>
    <name evidence="1" type="ORF">E2C01_094407</name>
</gene>